<gene>
    <name evidence="1" type="ORF">JJQ60_12355</name>
</gene>
<evidence type="ECO:0000313" key="2">
    <source>
        <dbReference type="Proteomes" id="UP000651057"/>
    </source>
</evidence>
<proteinExistence type="predicted"/>
<dbReference type="EMBL" id="JAERQJ010000004">
    <property type="protein sequence ID" value="MBL0684312.1"/>
    <property type="molecule type" value="Genomic_DNA"/>
</dbReference>
<organism evidence="1 2">
    <name type="scientific">Aquimarina mytili</name>
    <dbReference type="NCBI Taxonomy" id="874423"/>
    <lineage>
        <taxon>Bacteria</taxon>
        <taxon>Pseudomonadati</taxon>
        <taxon>Bacteroidota</taxon>
        <taxon>Flavobacteriia</taxon>
        <taxon>Flavobacteriales</taxon>
        <taxon>Flavobacteriaceae</taxon>
        <taxon>Aquimarina</taxon>
    </lineage>
</organism>
<dbReference type="AlphaFoldDB" id="A0A937DA28"/>
<name>A0A937DA28_9FLAO</name>
<comment type="caution">
    <text evidence="1">The sequence shown here is derived from an EMBL/GenBank/DDBJ whole genome shotgun (WGS) entry which is preliminary data.</text>
</comment>
<sequence>MDDLTNDEIILAGLGEVDGRRHGRSRSMSRVRRAVKSEIGASRFRRHFLDRVHKLPRSLQQELIRGKAQISDAPYYATAELKGTRSELIKLSTSEKLGVTNIDNGKLNKDRYLTLSGIRLLFDKDSMEGCFTDPFPADLLNGEWELELNGQKVFEKQPIRKFFDGFYGYNTVKPFGLYILNNPKIIHPQTPIEFNVNLPNEVQGYLKVFLEGTSVYSF</sequence>
<keyword evidence="2" id="KW-1185">Reference proteome</keyword>
<reference evidence="1" key="1">
    <citation type="submission" date="2021-01" db="EMBL/GenBank/DDBJ databases">
        <authorList>
            <person name="Zhong Y.L."/>
        </authorList>
    </citation>
    <scope>NUCLEOTIDE SEQUENCE</scope>
    <source>
        <strain evidence="1">KCTC 23302</strain>
    </source>
</reference>
<protein>
    <submittedName>
        <fullName evidence="1">Uncharacterized protein</fullName>
    </submittedName>
</protein>
<evidence type="ECO:0000313" key="1">
    <source>
        <dbReference type="EMBL" id="MBL0684312.1"/>
    </source>
</evidence>
<dbReference type="RefSeq" id="WP_201920250.1">
    <property type="nucleotide sequence ID" value="NZ_BAABAX010000003.1"/>
</dbReference>
<accession>A0A937DA28</accession>
<dbReference type="Proteomes" id="UP000651057">
    <property type="component" value="Unassembled WGS sequence"/>
</dbReference>